<dbReference type="PANTHER" id="PTHR31346:SF4">
    <property type="entry name" value="MULTIPLE ORGANELLAR RNA EDITING FACTOR 8, CHLOROPLASTIC_MITOCHONDRIAL"/>
    <property type="match status" value="1"/>
</dbReference>
<reference evidence="2" key="1">
    <citation type="submission" date="2023-12" db="EMBL/GenBank/DDBJ databases">
        <title>Genome assembly of Anisodus tanguticus.</title>
        <authorList>
            <person name="Wang Y.-J."/>
        </authorList>
    </citation>
    <scope>NUCLEOTIDE SEQUENCE</scope>
    <source>
        <strain evidence="2">KB-2021</strain>
        <tissue evidence="2">Leaf</tissue>
    </source>
</reference>
<proteinExistence type="predicted"/>
<evidence type="ECO:0000313" key="2">
    <source>
        <dbReference type="EMBL" id="KAK4344055.1"/>
    </source>
</evidence>
<feature type="region of interest" description="Disordered" evidence="1">
    <location>
        <begin position="27"/>
        <end position="121"/>
    </location>
</feature>
<dbReference type="EMBL" id="JAVYJV010000020">
    <property type="protein sequence ID" value="KAK4344055.1"/>
    <property type="molecule type" value="Genomic_DNA"/>
</dbReference>
<comment type="caution">
    <text evidence="2">The sequence shown here is derived from an EMBL/GenBank/DDBJ whole genome shotgun (WGS) entry which is preliminary data.</text>
</comment>
<dbReference type="InterPro" id="IPR039206">
    <property type="entry name" value="MORF/ORRM1/DAG-like"/>
</dbReference>
<sequence length="240" mass="26669">MHVAGEPFINGQAVPYDPKYHEEWVRNNARANERNRPNDRPRNFDRSRNFETRREMQNQPSQNPRPNMGAGGPPNMRNAPPPNMGGMHQKQGMGGPPNTGGMHQQHGMGCHPTPVRGMGGPPNMGGMHQPCMGVPPNMGGMNQPGMGGPPRGGGMQQPNMPPTWEVHHQTWVECLSITTECQTTHLISNTMVDQTVEAHLTKQVQDQTRAMLLIHLMGTPIRITTYLEEIYPLLITNKQV</sequence>
<gene>
    <name evidence="2" type="ORF">RND71_037149</name>
</gene>
<dbReference type="GO" id="GO:0080156">
    <property type="term" value="P:mitochondrial mRNA modification"/>
    <property type="evidence" value="ECO:0007669"/>
    <property type="project" value="TreeGrafter"/>
</dbReference>
<organism evidence="2 3">
    <name type="scientific">Anisodus tanguticus</name>
    <dbReference type="NCBI Taxonomy" id="243964"/>
    <lineage>
        <taxon>Eukaryota</taxon>
        <taxon>Viridiplantae</taxon>
        <taxon>Streptophyta</taxon>
        <taxon>Embryophyta</taxon>
        <taxon>Tracheophyta</taxon>
        <taxon>Spermatophyta</taxon>
        <taxon>Magnoliopsida</taxon>
        <taxon>eudicotyledons</taxon>
        <taxon>Gunneridae</taxon>
        <taxon>Pentapetalae</taxon>
        <taxon>asterids</taxon>
        <taxon>lamiids</taxon>
        <taxon>Solanales</taxon>
        <taxon>Solanaceae</taxon>
        <taxon>Solanoideae</taxon>
        <taxon>Hyoscyameae</taxon>
        <taxon>Anisodus</taxon>
    </lineage>
</organism>
<feature type="compositionally biased region" description="Low complexity" evidence="1">
    <location>
        <begin position="100"/>
        <end position="109"/>
    </location>
</feature>
<name>A0AAE1R2I7_9SOLA</name>
<feature type="compositionally biased region" description="Basic and acidic residues" evidence="1">
    <location>
        <begin position="27"/>
        <end position="56"/>
    </location>
</feature>
<evidence type="ECO:0000313" key="3">
    <source>
        <dbReference type="Proteomes" id="UP001291623"/>
    </source>
</evidence>
<evidence type="ECO:0000256" key="1">
    <source>
        <dbReference type="SAM" id="MobiDB-lite"/>
    </source>
</evidence>
<dbReference type="Proteomes" id="UP001291623">
    <property type="component" value="Unassembled WGS sequence"/>
</dbReference>
<dbReference type="PANTHER" id="PTHR31346">
    <property type="entry name" value="MULTIPLE ORGANELLAR RNA EDITING FACTOR 2, CHLOROPLASTIC-RELATED-RELATED"/>
    <property type="match status" value="1"/>
</dbReference>
<feature type="compositionally biased region" description="Low complexity" evidence="1">
    <location>
        <begin position="73"/>
        <end position="91"/>
    </location>
</feature>
<dbReference type="GO" id="GO:0016554">
    <property type="term" value="P:cytidine to uridine editing"/>
    <property type="evidence" value="ECO:0007669"/>
    <property type="project" value="InterPro"/>
</dbReference>
<dbReference type="GO" id="GO:0005739">
    <property type="term" value="C:mitochondrion"/>
    <property type="evidence" value="ECO:0007669"/>
    <property type="project" value="TreeGrafter"/>
</dbReference>
<protein>
    <submittedName>
        <fullName evidence="2">Uncharacterized protein</fullName>
    </submittedName>
</protein>
<dbReference type="AlphaFoldDB" id="A0AAE1R2I7"/>
<keyword evidence="3" id="KW-1185">Reference proteome</keyword>
<accession>A0AAE1R2I7</accession>